<dbReference type="PANTHER" id="PTHR12203:SF22">
    <property type="entry name" value="CAPSULE ASSOCIATED PROTEIN"/>
    <property type="match status" value="1"/>
</dbReference>
<evidence type="ECO:0000256" key="1">
    <source>
        <dbReference type="SAM" id="MobiDB-lite"/>
    </source>
</evidence>
<keyword evidence="4" id="KW-1185">Reference proteome</keyword>
<dbReference type="EMBL" id="ML993897">
    <property type="protein sequence ID" value="KAF2203641.1"/>
    <property type="molecule type" value="Genomic_DNA"/>
</dbReference>
<evidence type="ECO:0000313" key="3">
    <source>
        <dbReference type="EMBL" id="KAF2203641.1"/>
    </source>
</evidence>
<keyword evidence="2" id="KW-0812">Transmembrane</keyword>
<keyword evidence="2" id="KW-1133">Transmembrane helix</keyword>
<comment type="caution">
    <text evidence="3">The sequence shown here is derived from an EMBL/GenBank/DDBJ whole genome shotgun (WGS) entry which is preliminary data.</text>
</comment>
<dbReference type="PANTHER" id="PTHR12203">
    <property type="entry name" value="KDEL LYS-ASP-GLU-LEU CONTAINING - RELATED"/>
    <property type="match status" value="1"/>
</dbReference>
<keyword evidence="2" id="KW-0472">Membrane</keyword>
<feature type="transmembrane region" description="Helical" evidence="2">
    <location>
        <begin position="42"/>
        <end position="60"/>
    </location>
</feature>
<sequence>MKHFFSRLSSFRAASSATQGYHYAYTYIGNKIPTRGARIFRYWLHILVFIALCEVTSLFLQRAPVHPIDTLITNAHHEFNRLVDSATTSLEDTAAVYRERRGRHPPPGFDEWYEFAKNRDAVIVEEFWDQIYDDLRPFWAVEPQELRNLTRRVEANTFHFRNQNVTKYGDHFWMDAWKGMMEEFMEKMPELDVNMNIMDEPRVMVPWETVERILHLSEPPKTLLEPQNVVSDFSGGFHEPSDKVLEPHIEFMGGGPLPIWEIFQASCPPDSPAHSGSWHVDLSLEPPELISRYPSPYSYKGFVSNWTMATNPCYQPTLGGLHGHFVQPLRKSTTAQLIPIFSSTKHAANNDIVFPAAMYYANWPLFEVSAEDAKKELPWKEKKTEMIWRGTASGGVNTIDNWWRFQRHRFISMINSTWVAHVEACPQSNPLLNKKGQQVEDCKDWLPRADHSTPESMTDSLPPVFSIPDPRMYPLDIVRGPHKDLAPWTKLWGSDTGFNHLQCSYFDANGTCSYTGMYYSLSGHDMVSMADMVNKFKFLPDIDGNSFSGRYRAFVLSGSVPLKATIFKEWHDKRLVPWLHFVPLDNTFSDLYSVMEYFLGDGLGPTVTIPTSTPTDPNDPNSPKKTITKQRSESSGLLSRLHRWLYGNYKERYWGLPSGSLGHDEEAHEIAENGREWGKKVLRKQDMTIYAYRLMLEWARVADDRREELGWVGDLVNKPKEEKKKGKVLGIF</sequence>
<feature type="compositionally biased region" description="Low complexity" evidence="1">
    <location>
        <begin position="610"/>
        <end position="623"/>
    </location>
</feature>
<protein>
    <recommendedName>
        <fullName evidence="5">Glycosyl transferase CAP10 domain-containing protein</fullName>
    </recommendedName>
</protein>
<feature type="region of interest" description="Disordered" evidence="1">
    <location>
        <begin position="609"/>
        <end position="634"/>
    </location>
</feature>
<evidence type="ECO:0000313" key="4">
    <source>
        <dbReference type="Proteomes" id="UP000799536"/>
    </source>
</evidence>
<dbReference type="InterPro" id="IPR051091">
    <property type="entry name" value="O-Glucosyltr/Glycosyltrsf_90"/>
</dbReference>
<name>A0A9P4JQD2_9PLEO</name>
<proteinExistence type="predicted"/>
<organism evidence="3 4">
    <name type="scientific">Delitschia confertaspora ATCC 74209</name>
    <dbReference type="NCBI Taxonomy" id="1513339"/>
    <lineage>
        <taxon>Eukaryota</taxon>
        <taxon>Fungi</taxon>
        <taxon>Dikarya</taxon>
        <taxon>Ascomycota</taxon>
        <taxon>Pezizomycotina</taxon>
        <taxon>Dothideomycetes</taxon>
        <taxon>Pleosporomycetidae</taxon>
        <taxon>Pleosporales</taxon>
        <taxon>Delitschiaceae</taxon>
        <taxon>Delitschia</taxon>
    </lineage>
</organism>
<evidence type="ECO:0008006" key="5">
    <source>
        <dbReference type="Google" id="ProtNLM"/>
    </source>
</evidence>
<reference evidence="3" key="1">
    <citation type="journal article" date="2020" name="Stud. Mycol.">
        <title>101 Dothideomycetes genomes: a test case for predicting lifestyles and emergence of pathogens.</title>
        <authorList>
            <person name="Haridas S."/>
            <person name="Albert R."/>
            <person name="Binder M."/>
            <person name="Bloem J."/>
            <person name="Labutti K."/>
            <person name="Salamov A."/>
            <person name="Andreopoulos B."/>
            <person name="Baker S."/>
            <person name="Barry K."/>
            <person name="Bills G."/>
            <person name="Bluhm B."/>
            <person name="Cannon C."/>
            <person name="Castanera R."/>
            <person name="Culley D."/>
            <person name="Daum C."/>
            <person name="Ezra D."/>
            <person name="Gonzalez J."/>
            <person name="Henrissat B."/>
            <person name="Kuo A."/>
            <person name="Liang C."/>
            <person name="Lipzen A."/>
            <person name="Lutzoni F."/>
            <person name="Magnuson J."/>
            <person name="Mondo S."/>
            <person name="Nolan M."/>
            <person name="Ohm R."/>
            <person name="Pangilinan J."/>
            <person name="Park H.-J."/>
            <person name="Ramirez L."/>
            <person name="Alfaro M."/>
            <person name="Sun H."/>
            <person name="Tritt A."/>
            <person name="Yoshinaga Y."/>
            <person name="Zwiers L.-H."/>
            <person name="Turgeon B."/>
            <person name="Goodwin S."/>
            <person name="Spatafora J."/>
            <person name="Crous P."/>
            <person name="Grigoriev I."/>
        </authorList>
    </citation>
    <scope>NUCLEOTIDE SEQUENCE</scope>
    <source>
        <strain evidence="3">ATCC 74209</strain>
    </source>
</reference>
<dbReference type="AlphaFoldDB" id="A0A9P4JQD2"/>
<accession>A0A9P4JQD2</accession>
<dbReference type="Proteomes" id="UP000799536">
    <property type="component" value="Unassembled WGS sequence"/>
</dbReference>
<evidence type="ECO:0000256" key="2">
    <source>
        <dbReference type="SAM" id="Phobius"/>
    </source>
</evidence>
<gene>
    <name evidence="3" type="ORF">GQ43DRAFT_438624</name>
</gene>
<dbReference type="OrthoDB" id="541052at2759"/>